<evidence type="ECO:0000313" key="4">
    <source>
        <dbReference type="EMBL" id="EHO40493.1"/>
    </source>
</evidence>
<protein>
    <submittedName>
        <fullName evidence="4">Tetratricopeptide TPR_2 repeat-containing protein</fullName>
    </submittedName>
    <submittedName>
        <fullName evidence="3">Tetratricopeptide repeat-containing protein</fullName>
    </submittedName>
</protein>
<dbReference type="PROSITE" id="PS50005">
    <property type="entry name" value="TPR"/>
    <property type="match status" value="1"/>
</dbReference>
<dbReference type="PaxDb" id="880073-Calab_0856"/>
<organism evidence="4 5">
    <name type="scientific">Caldithrix abyssi DSM 13497</name>
    <dbReference type="NCBI Taxonomy" id="880073"/>
    <lineage>
        <taxon>Bacteria</taxon>
        <taxon>Pseudomonadati</taxon>
        <taxon>Calditrichota</taxon>
        <taxon>Calditrichia</taxon>
        <taxon>Calditrichales</taxon>
        <taxon>Calditrichaceae</taxon>
        <taxon>Caldithrix</taxon>
    </lineage>
</organism>
<evidence type="ECO:0000256" key="1">
    <source>
        <dbReference type="PROSITE-ProRule" id="PRU00339"/>
    </source>
</evidence>
<feature type="transmembrane region" description="Helical" evidence="2">
    <location>
        <begin position="16"/>
        <end position="36"/>
    </location>
</feature>
<name>H1XUJ4_CALAY</name>
<dbReference type="PROSITE" id="PS50293">
    <property type="entry name" value="TPR_REGION"/>
    <property type="match status" value="1"/>
</dbReference>
<dbReference type="RefSeq" id="WP_006927490.1">
    <property type="nucleotide sequence ID" value="NZ_CM001402.1"/>
</dbReference>
<reference evidence="3 6" key="2">
    <citation type="submission" date="2016-11" db="EMBL/GenBank/DDBJ databases">
        <title>Genomic analysis of Caldithrix abyssi and proposal of a novel bacterial phylum Caldithrichaeota.</title>
        <authorList>
            <person name="Kublanov I."/>
            <person name="Sigalova O."/>
            <person name="Gavrilov S."/>
            <person name="Lebedinsky A."/>
            <person name="Ivanova N."/>
            <person name="Daum C."/>
            <person name="Reddy T."/>
            <person name="Klenk H.P."/>
            <person name="Goker M."/>
            <person name="Reva O."/>
            <person name="Miroshnichenko M."/>
            <person name="Kyprides N."/>
            <person name="Woyke T."/>
            <person name="Gelfand M."/>
        </authorList>
    </citation>
    <scope>NUCLEOTIDE SEQUENCE [LARGE SCALE GENOMIC DNA]</scope>
    <source>
        <strain evidence="3 6">LF13</strain>
    </source>
</reference>
<dbReference type="SUPFAM" id="SSF52266">
    <property type="entry name" value="SGNH hydrolase"/>
    <property type="match status" value="1"/>
</dbReference>
<dbReference type="Pfam" id="PF13432">
    <property type="entry name" value="TPR_16"/>
    <property type="match status" value="3"/>
</dbReference>
<dbReference type="Gene3D" id="1.25.40.10">
    <property type="entry name" value="Tetratricopeptide repeat domain"/>
    <property type="match status" value="3"/>
</dbReference>
<dbReference type="SMART" id="SM00028">
    <property type="entry name" value="TPR"/>
    <property type="match status" value="5"/>
</dbReference>
<proteinExistence type="predicted"/>
<dbReference type="OrthoDB" id="239390at2"/>
<dbReference type="AlphaFoldDB" id="H1XUJ4"/>
<dbReference type="KEGG" id="caby:Cabys_101"/>
<gene>
    <name evidence="3" type="ORF">Cabys_101</name>
    <name evidence="4" type="ORF">Calab_0856</name>
</gene>
<dbReference type="InterPro" id="IPR019734">
    <property type="entry name" value="TPR_rpt"/>
</dbReference>
<keyword evidence="2" id="KW-1133">Transmembrane helix</keyword>
<dbReference type="PANTHER" id="PTHR30383">
    <property type="entry name" value="THIOESTERASE 1/PROTEASE 1/LYSOPHOSPHOLIPASE L1"/>
    <property type="match status" value="1"/>
</dbReference>
<evidence type="ECO:0000313" key="3">
    <source>
        <dbReference type="EMBL" id="APF16852.1"/>
    </source>
</evidence>
<dbReference type="InterPro" id="IPR051532">
    <property type="entry name" value="Ester_Hydrolysis_Enzymes"/>
</dbReference>
<dbReference type="InterPro" id="IPR036514">
    <property type="entry name" value="SGNH_hydro_sf"/>
</dbReference>
<dbReference type="Proteomes" id="UP000004671">
    <property type="component" value="Chromosome"/>
</dbReference>
<keyword evidence="5" id="KW-1185">Reference proteome</keyword>
<dbReference type="GO" id="GO:0004622">
    <property type="term" value="F:phosphatidylcholine lysophospholipase activity"/>
    <property type="evidence" value="ECO:0007669"/>
    <property type="project" value="TreeGrafter"/>
</dbReference>
<sequence length="644" mass="73448">MQGSHNPQRHSVKRGIFFLTLIVIPLLFFVLIEMVLRIAGYGTDYALFYQEDGYYHINPQYPQKFFGRFDRSAPELIEQKIKIARDTSTVRIVCLGGSTTAGFPFEVNVNFPVFLKCALQQRFPQKKWEVINLGISAVNSHGVRHLAPEVLKLKPDLVLLYMGHNEFYGVFGPASARGGISNPTLVQWFLKLKTLRLYQLLESALFHLLPKSDAPESTLMARMIKTQRVRFNSPLYRKTIAYFKENLAHILQTFQKQNVPLVLSPLVCNLKDQQPLGYPDPRQSIPTYEAIQKALRQKDFAEARQRLLEALKKQPEHPLLHYLLGTVYYHFNQLDRAREHFALARDYDQAPFRAPSAINQVILKRAKENNALLAATDSLFDAFSPHGIADQTLFLEHLHPNERGYQLLARAFLKPIGRLFFAHLPSKEWNGFNNFSELDIAIGELKIEKLTVHAPFYGRTAFKPRRFTPSVIHQIARQHVQEGLLWDASHFHLGDYFFENGNLNRALKEYLVVLAYDSAHVTALYKAGDVYFKKGSLDSALQLYRKAAALHPRKAFLRAKMAQIFLLKGNVYNALNVINQIVSSDALLSQLNLAQQAGLFYIQALAYLKIGKNGKARKALETVLQKAPSHAAALKLKEQLKQED</sequence>
<evidence type="ECO:0000256" key="2">
    <source>
        <dbReference type="SAM" id="Phobius"/>
    </source>
</evidence>
<dbReference type="STRING" id="880073.Cabys_101"/>
<keyword evidence="2" id="KW-0472">Membrane</keyword>
<keyword evidence="1" id="KW-0802">TPR repeat</keyword>
<evidence type="ECO:0000313" key="5">
    <source>
        <dbReference type="Proteomes" id="UP000004671"/>
    </source>
</evidence>
<accession>H1XUJ4</accession>
<dbReference type="SUPFAM" id="SSF48452">
    <property type="entry name" value="TPR-like"/>
    <property type="match status" value="1"/>
</dbReference>
<keyword evidence="2" id="KW-0812">Transmembrane</keyword>
<dbReference type="InParanoid" id="H1XUJ4"/>
<dbReference type="Proteomes" id="UP000183868">
    <property type="component" value="Chromosome"/>
</dbReference>
<reference evidence="4 5" key="1">
    <citation type="submission" date="2011-09" db="EMBL/GenBank/DDBJ databases">
        <title>The permanent draft genome of Caldithrix abyssi DSM 13497.</title>
        <authorList>
            <consortium name="US DOE Joint Genome Institute (JGI-PGF)"/>
            <person name="Lucas S."/>
            <person name="Han J."/>
            <person name="Lapidus A."/>
            <person name="Bruce D."/>
            <person name="Goodwin L."/>
            <person name="Pitluck S."/>
            <person name="Peters L."/>
            <person name="Kyrpides N."/>
            <person name="Mavromatis K."/>
            <person name="Ivanova N."/>
            <person name="Mikhailova N."/>
            <person name="Chertkov O."/>
            <person name="Detter J.C."/>
            <person name="Tapia R."/>
            <person name="Han C."/>
            <person name="Land M."/>
            <person name="Hauser L."/>
            <person name="Markowitz V."/>
            <person name="Cheng J.-F."/>
            <person name="Hugenholtz P."/>
            <person name="Woyke T."/>
            <person name="Wu D."/>
            <person name="Spring S."/>
            <person name="Brambilla E."/>
            <person name="Klenk H.-P."/>
            <person name="Eisen J.A."/>
        </authorList>
    </citation>
    <scope>NUCLEOTIDE SEQUENCE [LARGE SCALE GENOMIC DNA]</scope>
    <source>
        <strain evidence="4 5">DSM 13497</strain>
    </source>
</reference>
<dbReference type="CDD" id="cd00229">
    <property type="entry name" value="SGNH_hydrolase"/>
    <property type="match status" value="1"/>
</dbReference>
<dbReference type="EMBL" id="CM001402">
    <property type="protein sequence ID" value="EHO40493.1"/>
    <property type="molecule type" value="Genomic_DNA"/>
</dbReference>
<dbReference type="EMBL" id="CP018099">
    <property type="protein sequence ID" value="APF16852.1"/>
    <property type="molecule type" value="Genomic_DNA"/>
</dbReference>
<dbReference type="HOGENOM" id="CLU_430706_0_0_0"/>
<evidence type="ECO:0000313" key="6">
    <source>
        <dbReference type="Proteomes" id="UP000183868"/>
    </source>
</evidence>
<dbReference type="Gene3D" id="3.40.50.1110">
    <property type="entry name" value="SGNH hydrolase"/>
    <property type="match status" value="1"/>
</dbReference>
<dbReference type="InterPro" id="IPR011990">
    <property type="entry name" value="TPR-like_helical_dom_sf"/>
</dbReference>
<feature type="repeat" description="TPR" evidence="1">
    <location>
        <begin position="521"/>
        <end position="554"/>
    </location>
</feature>
<dbReference type="eggNOG" id="COG2755">
    <property type="taxonomic scope" value="Bacteria"/>
</dbReference>
<dbReference type="PANTHER" id="PTHR30383:SF5">
    <property type="entry name" value="SGNH HYDROLASE-TYPE ESTERASE DOMAIN-CONTAINING PROTEIN"/>
    <property type="match status" value="1"/>
</dbReference>